<dbReference type="Proteomes" id="UP000824112">
    <property type="component" value="Unassembled WGS sequence"/>
</dbReference>
<feature type="region of interest" description="Disordered" evidence="1">
    <location>
        <begin position="1"/>
        <end position="24"/>
    </location>
</feature>
<feature type="region of interest" description="Disordered" evidence="1">
    <location>
        <begin position="597"/>
        <end position="627"/>
    </location>
</feature>
<feature type="compositionally biased region" description="Basic and acidic residues" evidence="1">
    <location>
        <begin position="597"/>
        <end position="617"/>
    </location>
</feature>
<evidence type="ECO:0000256" key="1">
    <source>
        <dbReference type="SAM" id="MobiDB-lite"/>
    </source>
</evidence>
<gene>
    <name evidence="2" type="ORF">IAB03_08560</name>
</gene>
<dbReference type="AlphaFoldDB" id="A0A9D1SDQ7"/>
<name>A0A9D1SDQ7_9BACT</name>
<proteinExistence type="predicted"/>
<dbReference type="EMBL" id="DVNA01000193">
    <property type="protein sequence ID" value="HIU55838.1"/>
    <property type="molecule type" value="Genomic_DNA"/>
</dbReference>
<evidence type="ECO:0000313" key="3">
    <source>
        <dbReference type="Proteomes" id="UP000824112"/>
    </source>
</evidence>
<sequence length="627" mass="72632">MNRETKRFTEYAPGRTMGQDEKSNVFDWDFPERELSYQELSGYGTPSEYSRFSGSDSPLSQRKLLAWLNAPPSEGVTGRRPQERSFHTGLSWRNYGTSPGRTIEPVTVGSSPEENFSYSGLSRYADAAFSYNRGESYPNFDAEHWEQAFLPKTGKRMDLLSHFGIPDPDTVAHRVATDADDFPDSGYYYDTKSQAWKQSFPTSYLVAPRYLPPEEKKSQDLPVYAGIFKNYLNHSGPTDFVELPVPYVQEGEADFTEALQPNDTQARSLARHSWKQYMYKEAPEAYKALEYAKSKGQKTAWIPTPYLEQHGIRPLSPYVWQKDIYDQAMQNSDHEQLWSDLTGLKKFKWDMPSLFDGWMHSDRKNEPFWAKEPEESQKSITFDDVTKQVNKLCLEDKDNLFLMAPLDSINKAWRSQLSDPKTQCYDVCVDIAKNLGQAQTGNSERIIPFTYQRNQTGKHYYYGDKAESYKKVISVIDRHLLNKRAVIMGLDYRFDGRNPDGTDHFVLLVGKGYDPEKKQYYYLYADPGRTALQGGVSEENRIYLDDKRCILSGKKTGRTRADWSNNYVLTHVRPNDGKDEETENIYNILEVLSKQSHKDKQPFNYEKDDPRYNRNYDSDNFYNKLSK</sequence>
<accession>A0A9D1SDQ7</accession>
<feature type="compositionally biased region" description="Polar residues" evidence="1">
    <location>
        <begin position="618"/>
        <end position="627"/>
    </location>
</feature>
<reference evidence="2" key="2">
    <citation type="journal article" date="2021" name="PeerJ">
        <title>Extensive microbial diversity within the chicken gut microbiome revealed by metagenomics and culture.</title>
        <authorList>
            <person name="Gilroy R."/>
            <person name="Ravi A."/>
            <person name="Getino M."/>
            <person name="Pursley I."/>
            <person name="Horton D.L."/>
            <person name="Alikhan N.F."/>
            <person name="Baker D."/>
            <person name="Gharbi K."/>
            <person name="Hall N."/>
            <person name="Watson M."/>
            <person name="Adriaenssens E.M."/>
            <person name="Foster-Nyarko E."/>
            <person name="Jarju S."/>
            <person name="Secka A."/>
            <person name="Antonio M."/>
            <person name="Oren A."/>
            <person name="Chaudhuri R.R."/>
            <person name="La Ragione R."/>
            <person name="Hildebrand F."/>
            <person name="Pallen M.J."/>
        </authorList>
    </citation>
    <scope>NUCLEOTIDE SEQUENCE</scope>
    <source>
        <strain evidence="2">CHK158-818</strain>
    </source>
</reference>
<organism evidence="2 3">
    <name type="scientific">Candidatus Gallibacteroides avistercoris</name>
    <dbReference type="NCBI Taxonomy" id="2840833"/>
    <lineage>
        <taxon>Bacteria</taxon>
        <taxon>Pseudomonadati</taxon>
        <taxon>Bacteroidota</taxon>
        <taxon>Bacteroidia</taxon>
        <taxon>Bacteroidales</taxon>
        <taxon>Bacteroidaceae</taxon>
        <taxon>Bacteroidaceae incertae sedis</taxon>
        <taxon>Candidatus Gallibacteroides</taxon>
    </lineage>
</organism>
<comment type="caution">
    <text evidence="2">The sequence shown here is derived from an EMBL/GenBank/DDBJ whole genome shotgun (WGS) entry which is preliminary data.</text>
</comment>
<protein>
    <submittedName>
        <fullName evidence="2">Uncharacterized protein</fullName>
    </submittedName>
</protein>
<reference evidence="2" key="1">
    <citation type="submission" date="2020-10" db="EMBL/GenBank/DDBJ databases">
        <authorList>
            <person name="Gilroy R."/>
        </authorList>
    </citation>
    <scope>NUCLEOTIDE SEQUENCE</scope>
    <source>
        <strain evidence="2">CHK158-818</strain>
    </source>
</reference>
<evidence type="ECO:0000313" key="2">
    <source>
        <dbReference type="EMBL" id="HIU55838.1"/>
    </source>
</evidence>